<proteinExistence type="predicted"/>
<dbReference type="AlphaFoldDB" id="A0AAV4IGS6"/>
<organism evidence="1 2">
    <name type="scientific">Elysia marginata</name>
    <dbReference type="NCBI Taxonomy" id="1093978"/>
    <lineage>
        <taxon>Eukaryota</taxon>
        <taxon>Metazoa</taxon>
        <taxon>Spiralia</taxon>
        <taxon>Lophotrochozoa</taxon>
        <taxon>Mollusca</taxon>
        <taxon>Gastropoda</taxon>
        <taxon>Heterobranchia</taxon>
        <taxon>Euthyneura</taxon>
        <taxon>Panpulmonata</taxon>
        <taxon>Sacoglossa</taxon>
        <taxon>Placobranchoidea</taxon>
        <taxon>Plakobranchidae</taxon>
        <taxon>Elysia</taxon>
    </lineage>
</organism>
<sequence length="114" mass="13118">MSLQTPPKPLEASVKGSNKLPKRQMLKVTFDQMLTSDFYGRLQQDPTPNYTTAFFKATNIFHRRKVQRKTSHNYASIVLNSDLSRLDNNEVLLRNQYDLNNLSNIAQQKDNTGT</sequence>
<protein>
    <submittedName>
        <fullName evidence="1">Uncharacterized protein</fullName>
    </submittedName>
</protein>
<evidence type="ECO:0000313" key="2">
    <source>
        <dbReference type="Proteomes" id="UP000762676"/>
    </source>
</evidence>
<comment type="caution">
    <text evidence="1">The sequence shown here is derived from an EMBL/GenBank/DDBJ whole genome shotgun (WGS) entry which is preliminary data.</text>
</comment>
<dbReference type="Proteomes" id="UP000762676">
    <property type="component" value="Unassembled WGS sequence"/>
</dbReference>
<evidence type="ECO:0000313" key="1">
    <source>
        <dbReference type="EMBL" id="GFS09167.1"/>
    </source>
</evidence>
<dbReference type="EMBL" id="BMAT01006261">
    <property type="protein sequence ID" value="GFS09167.1"/>
    <property type="molecule type" value="Genomic_DNA"/>
</dbReference>
<reference evidence="1 2" key="1">
    <citation type="journal article" date="2021" name="Elife">
        <title>Chloroplast acquisition without the gene transfer in kleptoplastic sea slugs, Plakobranchus ocellatus.</title>
        <authorList>
            <person name="Maeda T."/>
            <person name="Takahashi S."/>
            <person name="Yoshida T."/>
            <person name="Shimamura S."/>
            <person name="Takaki Y."/>
            <person name="Nagai Y."/>
            <person name="Toyoda A."/>
            <person name="Suzuki Y."/>
            <person name="Arimoto A."/>
            <person name="Ishii H."/>
            <person name="Satoh N."/>
            <person name="Nishiyama T."/>
            <person name="Hasebe M."/>
            <person name="Maruyama T."/>
            <person name="Minagawa J."/>
            <person name="Obokata J."/>
            <person name="Shigenobu S."/>
        </authorList>
    </citation>
    <scope>NUCLEOTIDE SEQUENCE [LARGE SCALE GENOMIC DNA]</scope>
</reference>
<name>A0AAV4IGS6_9GAST</name>
<accession>A0AAV4IGS6</accession>
<keyword evidence="2" id="KW-1185">Reference proteome</keyword>
<gene>
    <name evidence="1" type="ORF">ElyMa_003031100</name>
</gene>